<dbReference type="AlphaFoldDB" id="A0A159Z0V5"/>
<organism evidence="1 2">
    <name type="scientific">Frigidibacter mobilis</name>
    <dbReference type="NCBI Taxonomy" id="1335048"/>
    <lineage>
        <taxon>Bacteria</taxon>
        <taxon>Pseudomonadati</taxon>
        <taxon>Pseudomonadota</taxon>
        <taxon>Alphaproteobacteria</taxon>
        <taxon>Rhodobacterales</taxon>
        <taxon>Paracoccaceae</taxon>
        <taxon>Frigidibacter</taxon>
    </lineage>
</organism>
<dbReference type="SUPFAM" id="SSF56601">
    <property type="entry name" value="beta-lactamase/transpeptidase-like"/>
    <property type="match status" value="1"/>
</dbReference>
<gene>
    <name evidence="1" type="ORF">AKL17_0296</name>
</gene>
<reference evidence="1 2" key="1">
    <citation type="submission" date="2015-09" db="EMBL/GenBank/DDBJ databases">
        <title>Complete genome sequence of Defluviimonas alba cai42t isolated from an oilfield in Xinjiang.</title>
        <authorList>
            <person name="Geng S."/>
            <person name="Pan X."/>
            <person name="Wu X."/>
        </authorList>
    </citation>
    <scope>NUCLEOTIDE SEQUENCE [LARGE SCALE GENOMIC DNA]</scope>
    <source>
        <strain evidence="2">cai42</strain>
    </source>
</reference>
<evidence type="ECO:0000313" key="2">
    <source>
        <dbReference type="Proteomes" id="UP000076128"/>
    </source>
</evidence>
<name>A0A159Z0V5_9RHOB</name>
<accession>A0A159Z0V5</accession>
<proteinExistence type="predicted"/>
<sequence length="113" mass="12312">MVSALARLGPGHALRGILKEFTLRDANGKVMQNHPVQVDAKTGTLNFVSSLAGWMTAPDGTDLVFAIFTGDVARRDAIPDAQKEQPPGGAEWVRRSKRLQQQLIERWAAVYGA</sequence>
<dbReference type="EMBL" id="CP012661">
    <property type="protein sequence ID" value="AMY67558.1"/>
    <property type="molecule type" value="Genomic_DNA"/>
</dbReference>
<dbReference type="KEGG" id="daa:AKL17_0296"/>
<dbReference type="GO" id="GO:0006508">
    <property type="term" value="P:proteolysis"/>
    <property type="evidence" value="ECO:0007669"/>
    <property type="project" value="InterPro"/>
</dbReference>
<dbReference type="Pfam" id="PF02113">
    <property type="entry name" value="Peptidase_S13"/>
    <property type="match status" value="1"/>
</dbReference>
<dbReference type="Gene3D" id="3.40.710.10">
    <property type="entry name" value="DD-peptidase/beta-lactamase superfamily"/>
    <property type="match status" value="1"/>
</dbReference>
<keyword evidence="2" id="KW-1185">Reference proteome</keyword>
<dbReference type="STRING" id="1335048.AKL17_0296"/>
<dbReference type="PATRIC" id="fig|1335048.3.peg.310"/>
<dbReference type="GO" id="GO:0004185">
    <property type="term" value="F:serine-type carboxypeptidase activity"/>
    <property type="evidence" value="ECO:0007669"/>
    <property type="project" value="InterPro"/>
</dbReference>
<keyword evidence="1" id="KW-0378">Hydrolase</keyword>
<keyword evidence="1" id="KW-0121">Carboxypeptidase</keyword>
<dbReference type="InterPro" id="IPR000667">
    <property type="entry name" value="Peptidase_S13"/>
</dbReference>
<dbReference type="InterPro" id="IPR012338">
    <property type="entry name" value="Beta-lactam/transpept-like"/>
</dbReference>
<dbReference type="Proteomes" id="UP000076128">
    <property type="component" value="Chromosome"/>
</dbReference>
<protein>
    <submittedName>
        <fullName evidence="1">D-alanyl-D-alanine carboxypeptidase/D-alanyl-D-alanine-endopeptidase</fullName>
    </submittedName>
</protein>
<evidence type="ECO:0000313" key="1">
    <source>
        <dbReference type="EMBL" id="AMY67558.1"/>
    </source>
</evidence>
<keyword evidence="1" id="KW-0645">Protease</keyword>